<dbReference type="Proteomes" id="UP001063166">
    <property type="component" value="Unassembled WGS sequence"/>
</dbReference>
<accession>A0A9P3ULT5</accession>
<feature type="compositionally biased region" description="Basic and acidic residues" evidence="1">
    <location>
        <begin position="28"/>
        <end position="43"/>
    </location>
</feature>
<keyword evidence="3" id="KW-1185">Reference proteome</keyword>
<dbReference type="Gene3D" id="1.10.472.80">
    <property type="entry name" value="Ypt/Rab-GAP domain of gyp1p, domain 3"/>
    <property type="match status" value="1"/>
</dbReference>
<organism evidence="2 3">
    <name type="scientific">Lyophyllum shimeji</name>
    <name type="common">Hon-shimeji</name>
    <name type="synonym">Tricholoma shimeji</name>
    <dbReference type="NCBI Taxonomy" id="47721"/>
    <lineage>
        <taxon>Eukaryota</taxon>
        <taxon>Fungi</taxon>
        <taxon>Dikarya</taxon>
        <taxon>Basidiomycota</taxon>
        <taxon>Agaricomycotina</taxon>
        <taxon>Agaricomycetes</taxon>
        <taxon>Agaricomycetidae</taxon>
        <taxon>Agaricales</taxon>
        <taxon>Tricholomatineae</taxon>
        <taxon>Lyophyllaceae</taxon>
        <taxon>Lyophyllum</taxon>
    </lineage>
</organism>
<dbReference type="AlphaFoldDB" id="A0A9P3ULT5"/>
<name>A0A9P3ULT5_LYOSH</name>
<proteinExistence type="predicted"/>
<feature type="region of interest" description="Disordered" evidence="1">
    <location>
        <begin position="1"/>
        <end position="89"/>
    </location>
</feature>
<comment type="caution">
    <text evidence="2">The sequence shown here is derived from an EMBL/GenBank/DDBJ whole genome shotgun (WGS) entry which is preliminary data.</text>
</comment>
<sequence length="385" mass="43016">MILGDLETETGALDQASLPNLPRHTKAKHGEGLIREDAEEIVRDPLNGVKHRARRPDPSLSSVGQPSGGEGKETSTHRERSEKLLRERSIRSNRRHKFVTVYPVRTSTLASYENLLGLAYHQTSAHGLATPPRLSSLTHRSASIHPCPETREYLSLVEVAFARDREGLDQPNMAHKLRSMYRGHVLVSGFGCTAPHNGVWNGSWINDLVTPSSKSFFPHISTRNLKDFDPALLPTSVLNAIEADSFWCLSRSSGRSGGTDRCSPSKSFGVTECGIHAIRVSVDELPTDAGNQCAKYHPHVDTYLAEGPDAFSQFHLYVCSAFLVRWSEKLRQMDFQGIIMFLQSLPTQDWGDHEIEMLLSEAFVLNSIWQNAQSHFNGKWKMPHV</sequence>
<dbReference type="SUPFAM" id="SSF47923">
    <property type="entry name" value="Ypt/Rab-GAP domain of gyp1p"/>
    <property type="match status" value="1"/>
</dbReference>
<protein>
    <submittedName>
        <fullName evidence="2">Uncharacterized protein</fullName>
    </submittedName>
</protein>
<evidence type="ECO:0000313" key="2">
    <source>
        <dbReference type="EMBL" id="GLB37662.1"/>
    </source>
</evidence>
<dbReference type="EMBL" id="BRPK01000004">
    <property type="protein sequence ID" value="GLB37662.1"/>
    <property type="molecule type" value="Genomic_DNA"/>
</dbReference>
<feature type="compositionally biased region" description="Basic and acidic residues" evidence="1">
    <location>
        <begin position="70"/>
        <end position="89"/>
    </location>
</feature>
<dbReference type="OrthoDB" id="26371at2759"/>
<evidence type="ECO:0000256" key="1">
    <source>
        <dbReference type="SAM" id="MobiDB-lite"/>
    </source>
</evidence>
<reference evidence="2" key="1">
    <citation type="submission" date="2022-07" db="EMBL/GenBank/DDBJ databases">
        <title>The genome of Lyophyllum shimeji provides insight into the initial evolution of ectomycorrhizal fungal genome.</title>
        <authorList>
            <person name="Kobayashi Y."/>
            <person name="Shibata T."/>
            <person name="Hirakawa H."/>
            <person name="Shigenobu S."/>
            <person name="Nishiyama T."/>
            <person name="Yamada A."/>
            <person name="Hasebe M."/>
            <person name="Kawaguchi M."/>
        </authorList>
    </citation>
    <scope>NUCLEOTIDE SEQUENCE</scope>
    <source>
        <strain evidence="2">AT787</strain>
    </source>
</reference>
<evidence type="ECO:0000313" key="3">
    <source>
        <dbReference type="Proteomes" id="UP001063166"/>
    </source>
</evidence>
<gene>
    <name evidence="2" type="primary">GYP1</name>
    <name evidence="2" type="ORF">LshimejAT787_0407130</name>
</gene>
<dbReference type="InterPro" id="IPR035969">
    <property type="entry name" value="Rab-GAP_TBC_sf"/>
</dbReference>